<accession>A0A1G6RVP0</accession>
<feature type="compositionally biased region" description="Acidic residues" evidence="1">
    <location>
        <begin position="89"/>
        <end position="99"/>
    </location>
</feature>
<sequence>MSTDGFSTDGESKFESLDEDNLGLDPLEEGIEPPERWAEADKHGMTIAEQREGADIGDRLAAEEPDVSDPGRPGQDTPIDELSDRMDEPADDVDDVAPDEPERRSDTERRGRAADEAGGSVASALREE</sequence>
<dbReference type="Proteomes" id="UP000199501">
    <property type="component" value="Unassembled WGS sequence"/>
</dbReference>
<evidence type="ECO:0008006" key="4">
    <source>
        <dbReference type="Google" id="ProtNLM"/>
    </source>
</evidence>
<dbReference type="AlphaFoldDB" id="A0A1G6RVP0"/>
<organism evidence="2 3">
    <name type="scientific">Actinokineospora iranica</name>
    <dbReference type="NCBI Taxonomy" id="1271860"/>
    <lineage>
        <taxon>Bacteria</taxon>
        <taxon>Bacillati</taxon>
        <taxon>Actinomycetota</taxon>
        <taxon>Actinomycetes</taxon>
        <taxon>Pseudonocardiales</taxon>
        <taxon>Pseudonocardiaceae</taxon>
        <taxon>Actinokineospora</taxon>
    </lineage>
</organism>
<feature type="compositionally biased region" description="Basic and acidic residues" evidence="1">
    <location>
        <begin position="33"/>
        <end position="62"/>
    </location>
</feature>
<evidence type="ECO:0000256" key="1">
    <source>
        <dbReference type="SAM" id="MobiDB-lite"/>
    </source>
</evidence>
<reference evidence="3" key="1">
    <citation type="submission" date="2016-10" db="EMBL/GenBank/DDBJ databases">
        <authorList>
            <person name="Varghese N."/>
            <person name="Submissions S."/>
        </authorList>
    </citation>
    <scope>NUCLEOTIDE SEQUENCE [LARGE SCALE GENOMIC DNA]</scope>
    <source>
        <strain evidence="3">IBRC-M 10403</strain>
    </source>
</reference>
<feature type="compositionally biased region" description="Basic and acidic residues" evidence="1">
    <location>
        <begin position="100"/>
        <end position="115"/>
    </location>
</feature>
<keyword evidence="3" id="KW-1185">Reference proteome</keyword>
<dbReference type="OrthoDB" id="4565554at2"/>
<dbReference type="STRING" id="1271860.SAMN05216174_10746"/>
<protein>
    <recommendedName>
        <fullName evidence="4">DUF5709 domain-containing protein</fullName>
    </recommendedName>
</protein>
<proteinExistence type="predicted"/>
<dbReference type="RefSeq" id="WP_091451028.1">
    <property type="nucleotide sequence ID" value="NZ_FMZZ01000007.1"/>
</dbReference>
<evidence type="ECO:0000313" key="2">
    <source>
        <dbReference type="EMBL" id="SDD08503.1"/>
    </source>
</evidence>
<name>A0A1G6RVP0_9PSEU</name>
<feature type="region of interest" description="Disordered" evidence="1">
    <location>
        <begin position="1"/>
        <end position="128"/>
    </location>
</feature>
<evidence type="ECO:0000313" key="3">
    <source>
        <dbReference type="Proteomes" id="UP000199501"/>
    </source>
</evidence>
<feature type="compositionally biased region" description="Acidic residues" evidence="1">
    <location>
        <begin position="17"/>
        <end position="32"/>
    </location>
</feature>
<dbReference type="EMBL" id="FMZZ01000007">
    <property type="protein sequence ID" value="SDD08503.1"/>
    <property type="molecule type" value="Genomic_DNA"/>
</dbReference>
<gene>
    <name evidence="2" type="ORF">SAMN05216174_10746</name>
</gene>